<dbReference type="InterPro" id="IPR058240">
    <property type="entry name" value="rSAM_sf"/>
</dbReference>
<dbReference type="RefSeq" id="WP_271805466.1">
    <property type="nucleotide sequence ID" value="NZ_JAQMTU010000062.1"/>
</dbReference>
<keyword evidence="3" id="KW-0408">Iron</keyword>
<keyword evidence="2" id="KW-0479">Metal-binding</keyword>
<evidence type="ECO:0000313" key="7">
    <source>
        <dbReference type="EMBL" id="MDB9486950.1"/>
    </source>
</evidence>
<comment type="similarity">
    <text evidence="5">Belongs to the radical SAM superfamily. Anaerobic sulfatase-maturating enzyme family.</text>
</comment>
<organism evidence="7 8">
    <name type="scientific">Dolichospermum circinale CS-537/01</name>
    <dbReference type="NCBI Taxonomy" id="3021739"/>
    <lineage>
        <taxon>Bacteria</taxon>
        <taxon>Bacillati</taxon>
        <taxon>Cyanobacteriota</taxon>
        <taxon>Cyanophyceae</taxon>
        <taxon>Nostocales</taxon>
        <taxon>Aphanizomenonaceae</taxon>
        <taxon>Dolichospermum</taxon>
        <taxon>Dolichospermum circinale</taxon>
    </lineage>
</organism>
<dbReference type="SFLD" id="SFLDG01067">
    <property type="entry name" value="SPASM/twitch_domain_containing"/>
    <property type="match status" value="1"/>
</dbReference>
<dbReference type="InterPro" id="IPR007197">
    <property type="entry name" value="rSAM"/>
</dbReference>
<evidence type="ECO:0000256" key="3">
    <source>
        <dbReference type="ARBA" id="ARBA00023004"/>
    </source>
</evidence>
<gene>
    <name evidence="7" type="ORF">PN492_10410</name>
</gene>
<dbReference type="Proteomes" id="UP001212123">
    <property type="component" value="Unassembled WGS sequence"/>
</dbReference>
<dbReference type="SUPFAM" id="SSF102114">
    <property type="entry name" value="Radical SAM enzymes"/>
    <property type="match status" value="1"/>
</dbReference>
<dbReference type="InterPro" id="IPR013785">
    <property type="entry name" value="Aldolase_TIM"/>
</dbReference>
<dbReference type="Pfam" id="PF04055">
    <property type="entry name" value="Radical_SAM"/>
    <property type="match status" value="1"/>
</dbReference>
<proteinExistence type="inferred from homology"/>
<keyword evidence="4" id="KW-0411">Iron-sulfur</keyword>
<feature type="domain" description="Radical SAM core" evidence="6">
    <location>
        <begin position="111"/>
        <end position="266"/>
    </location>
</feature>
<evidence type="ECO:0000256" key="2">
    <source>
        <dbReference type="ARBA" id="ARBA00022723"/>
    </source>
</evidence>
<dbReference type="Gene3D" id="3.20.20.70">
    <property type="entry name" value="Aldolase class I"/>
    <property type="match status" value="1"/>
</dbReference>
<accession>A0ABT5A4U0</accession>
<evidence type="ECO:0000313" key="8">
    <source>
        <dbReference type="Proteomes" id="UP001212123"/>
    </source>
</evidence>
<evidence type="ECO:0000256" key="5">
    <source>
        <dbReference type="ARBA" id="ARBA00023601"/>
    </source>
</evidence>
<dbReference type="EMBL" id="JAQMTU010000062">
    <property type="protein sequence ID" value="MDB9486950.1"/>
    <property type="molecule type" value="Genomic_DNA"/>
</dbReference>
<reference evidence="7 8" key="1">
    <citation type="submission" date="2023-01" db="EMBL/GenBank/DDBJ databases">
        <title>Genomes from the Australian National Cyanobacteria Reference Collection.</title>
        <authorList>
            <person name="Willis A."/>
            <person name="Lee E.M.F."/>
        </authorList>
    </citation>
    <scope>NUCLEOTIDE SEQUENCE [LARGE SCALE GENOMIC DNA]</scope>
    <source>
        <strain evidence="7 8">CS-537/01</strain>
    </source>
</reference>
<keyword evidence="1" id="KW-0949">S-adenosyl-L-methionine</keyword>
<dbReference type="InterPro" id="IPR023867">
    <property type="entry name" value="Sulphatase_maturase_rSAM"/>
</dbReference>
<dbReference type="PANTHER" id="PTHR43273:SF3">
    <property type="entry name" value="ANAEROBIC SULFATASE-MATURATING ENZYME HOMOLOG ASLB-RELATED"/>
    <property type="match status" value="1"/>
</dbReference>
<evidence type="ECO:0000256" key="4">
    <source>
        <dbReference type="ARBA" id="ARBA00023014"/>
    </source>
</evidence>
<evidence type="ECO:0000259" key="6">
    <source>
        <dbReference type="Pfam" id="PF04055"/>
    </source>
</evidence>
<dbReference type="CDD" id="cd01335">
    <property type="entry name" value="Radical_SAM"/>
    <property type="match status" value="1"/>
</dbReference>
<evidence type="ECO:0000256" key="1">
    <source>
        <dbReference type="ARBA" id="ARBA00022691"/>
    </source>
</evidence>
<name>A0ABT5A4U0_9CYAN</name>
<sequence length="356" mass="41060">MLTTNYHKSQYCHIVNGENDRFFIYHSLFNKPREVTSSIVEFLNFFEKPKTLEDANKVFGNDIYEVFKSLEKLYLLIPNNFNEISVIESLQKDFLKELEKGTQISRLELAISNACNFGCQHCMHFLNNEVPSRISPELNMSAEIAKASIDKFVEKVRASGNNFVRVHFGNGEPLINWKVLLFCLEYCESINDIKFSYAINTNLSLLTKDRAKILKKYNVKISTSLDGVGKVNDLIRVDCQGQGTFDKIISKINLLQSIDYPIDGFSVTVTDANYDFINEDVIDFAKSIGVKDVSMDFDLVRSIHTSVEDCVNKIITLRRYAHQKGLNFYGTWETPYRILMSNSWLSTPHFRWRQRG</sequence>
<dbReference type="PANTHER" id="PTHR43273">
    <property type="entry name" value="ANAEROBIC SULFATASE-MATURATING ENZYME HOMOLOG ASLB-RELATED"/>
    <property type="match status" value="1"/>
</dbReference>
<keyword evidence="8" id="KW-1185">Reference proteome</keyword>
<protein>
    <submittedName>
        <fullName evidence="7">Radical SAM protein</fullName>
    </submittedName>
</protein>
<dbReference type="SFLD" id="SFLDS00029">
    <property type="entry name" value="Radical_SAM"/>
    <property type="match status" value="1"/>
</dbReference>
<comment type="caution">
    <text evidence="7">The sequence shown here is derived from an EMBL/GenBank/DDBJ whole genome shotgun (WGS) entry which is preliminary data.</text>
</comment>